<dbReference type="SUPFAM" id="SSF46894">
    <property type="entry name" value="C-terminal effector domain of the bipartite response regulators"/>
    <property type="match status" value="1"/>
</dbReference>
<dbReference type="KEGG" id="proo:MJB10_25415"/>
<dbReference type="Pfam" id="PF00196">
    <property type="entry name" value="GerE"/>
    <property type="match status" value="1"/>
</dbReference>
<reference evidence="8" key="1">
    <citation type="submission" date="2022-02" db="EMBL/GenBank/DDBJ databases">
        <title>Paenibacillus sp. MBLB1832 Whole Genome Shotgun Sequencing.</title>
        <authorList>
            <person name="Hwang C.Y."/>
            <person name="Cho E.-S."/>
            <person name="Seo M.-J."/>
        </authorList>
    </citation>
    <scope>NUCLEOTIDE SEQUENCE</scope>
    <source>
        <strain evidence="8">MBLB1832</strain>
    </source>
</reference>
<dbReference type="EMBL" id="CP130319">
    <property type="protein sequence ID" value="WNR44361.1"/>
    <property type="molecule type" value="Genomic_DNA"/>
</dbReference>
<dbReference type="InterPro" id="IPR001789">
    <property type="entry name" value="Sig_transdc_resp-reg_receiver"/>
</dbReference>
<dbReference type="GO" id="GO:0003677">
    <property type="term" value="F:DNA binding"/>
    <property type="evidence" value="ECO:0007669"/>
    <property type="project" value="UniProtKB-KW"/>
</dbReference>
<dbReference type="GO" id="GO:0000160">
    <property type="term" value="P:phosphorelay signal transduction system"/>
    <property type="evidence" value="ECO:0007669"/>
    <property type="project" value="InterPro"/>
</dbReference>
<dbReference type="CDD" id="cd06170">
    <property type="entry name" value="LuxR_C_like"/>
    <property type="match status" value="1"/>
</dbReference>
<feature type="modified residue" description="4-aspartylphosphate" evidence="5">
    <location>
        <position position="55"/>
    </location>
</feature>
<evidence type="ECO:0000256" key="3">
    <source>
        <dbReference type="ARBA" id="ARBA00023125"/>
    </source>
</evidence>
<dbReference type="PANTHER" id="PTHR43214:SF43">
    <property type="entry name" value="TWO-COMPONENT RESPONSE REGULATOR"/>
    <property type="match status" value="1"/>
</dbReference>
<dbReference type="RefSeq" id="WP_314799907.1">
    <property type="nucleotide sequence ID" value="NZ_CP130319.1"/>
</dbReference>
<dbReference type="PANTHER" id="PTHR43214">
    <property type="entry name" value="TWO-COMPONENT RESPONSE REGULATOR"/>
    <property type="match status" value="1"/>
</dbReference>
<accession>A0AA96RKI8</accession>
<dbReference type="Proteomes" id="UP001304650">
    <property type="component" value="Chromosome"/>
</dbReference>
<dbReference type="Gene3D" id="3.40.50.2300">
    <property type="match status" value="1"/>
</dbReference>
<proteinExistence type="predicted"/>
<dbReference type="CDD" id="cd17535">
    <property type="entry name" value="REC_NarL-like"/>
    <property type="match status" value="1"/>
</dbReference>
<dbReference type="SMART" id="SM00448">
    <property type="entry name" value="REC"/>
    <property type="match status" value="1"/>
</dbReference>
<evidence type="ECO:0000256" key="2">
    <source>
        <dbReference type="ARBA" id="ARBA00023015"/>
    </source>
</evidence>
<evidence type="ECO:0000259" key="7">
    <source>
        <dbReference type="PROSITE" id="PS50110"/>
    </source>
</evidence>
<dbReference type="SUPFAM" id="SSF52172">
    <property type="entry name" value="CheY-like"/>
    <property type="match status" value="1"/>
</dbReference>
<feature type="domain" description="HTH luxR-type" evidence="6">
    <location>
        <begin position="154"/>
        <end position="219"/>
    </location>
</feature>
<evidence type="ECO:0000256" key="1">
    <source>
        <dbReference type="ARBA" id="ARBA00022553"/>
    </source>
</evidence>
<dbReference type="InterPro" id="IPR000792">
    <property type="entry name" value="Tscrpt_reg_LuxR_C"/>
</dbReference>
<dbReference type="Pfam" id="PF00072">
    <property type="entry name" value="Response_reg"/>
    <property type="match status" value="1"/>
</dbReference>
<dbReference type="PROSITE" id="PS50043">
    <property type="entry name" value="HTH_LUXR_2"/>
    <property type="match status" value="1"/>
</dbReference>
<dbReference type="InterPro" id="IPR016032">
    <property type="entry name" value="Sig_transdc_resp-reg_C-effctor"/>
</dbReference>
<keyword evidence="9" id="KW-1185">Reference proteome</keyword>
<dbReference type="PRINTS" id="PR00038">
    <property type="entry name" value="HTHLUXR"/>
</dbReference>
<name>A0AA96RKI8_9BACL</name>
<keyword evidence="1 5" id="KW-0597">Phosphoprotein</keyword>
<dbReference type="SMART" id="SM00421">
    <property type="entry name" value="HTH_LUXR"/>
    <property type="match status" value="1"/>
</dbReference>
<dbReference type="AlphaFoldDB" id="A0AA96RKI8"/>
<evidence type="ECO:0000256" key="4">
    <source>
        <dbReference type="ARBA" id="ARBA00023163"/>
    </source>
</evidence>
<dbReference type="InterPro" id="IPR058245">
    <property type="entry name" value="NreC/VraR/RcsB-like_REC"/>
</dbReference>
<keyword evidence="3" id="KW-0238">DNA-binding</keyword>
<evidence type="ECO:0000313" key="8">
    <source>
        <dbReference type="EMBL" id="WNR44361.1"/>
    </source>
</evidence>
<sequence length="222" mass="25069">MTYKLMIVDDQRLLVDGLMTIINFQDDMEVVGTAENGVKALELIQNVRPDVVLMDVQMPVMNGVETTKRMMSLYPDTIILILSTFADADIIVECMAHGAKGFLLKDIRGERLVAMIRDAISGELVLPAAIATKLAERLHRLSSNLKDELDKERMKNRDFGFTEREEEIIRLLVKGWNNRQIAAALFISEGTTRNYISAIYNKLGTSDRAHALVLLKELMDEK</sequence>
<organism evidence="8 9">
    <name type="scientific">Paenibacillus roseopurpureus</name>
    <dbReference type="NCBI Taxonomy" id="2918901"/>
    <lineage>
        <taxon>Bacteria</taxon>
        <taxon>Bacillati</taxon>
        <taxon>Bacillota</taxon>
        <taxon>Bacilli</taxon>
        <taxon>Bacillales</taxon>
        <taxon>Paenibacillaceae</taxon>
        <taxon>Paenibacillus</taxon>
    </lineage>
</organism>
<feature type="domain" description="Response regulatory" evidence="7">
    <location>
        <begin position="4"/>
        <end position="120"/>
    </location>
</feature>
<evidence type="ECO:0000313" key="9">
    <source>
        <dbReference type="Proteomes" id="UP001304650"/>
    </source>
</evidence>
<evidence type="ECO:0000256" key="5">
    <source>
        <dbReference type="PROSITE-ProRule" id="PRU00169"/>
    </source>
</evidence>
<dbReference type="InterPro" id="IPR011006">
    <property type="entry name" value="CheY-like_superfamily"/>
</dbReference>
<keyword evidence="4" id="KW-0804">Transcription</keyword>
<evidence type="ECO:0000259" key="6">
    <source>
        <dbReference type="PROSITE" id="PS50043"/>
    </source>
</evidence>
<gene>
    <name evidence="8" type="ORF">MJB10_25415</name>
</gene>
<dbReference type="InterPro" id="IPR039420">
    <property type="entry name" value="WalR-like"/>
</dbReference>
<dbReference type="PROSITE" id="PS50110">
    <property type="entry name" value="RESPONSE_REGULATORY"/>
    <property type="match status" value="1"/>
</dbReference>
<protein>
    <submittedName>
        <fullName evidence="8">Response regulator transcription factor</fullName>
    </submittedName>
</protein>
<dbReference type="GO" id="GO:0006355">
    <property type="term" value="P:regulation of DNA-templated transcription"/>
    <property type="evidence" value="ECO:0007669"/>
    <property type="project" value="InterPro"/>
</dbReference>
<keyword evidence="2" id="KW-0805">Transcription regulation</keyword>